<keyword evidence="6 8" id="KW-1133">Transmembrane helix</keyword>
<dbReference type="InterPro" id="IPR045861">
    <property type="entry name" value="CorA_cytoplasmic_dom"/>
</dbReference>
<organism evidence="9">
    <name type="scientific">Streptomyces sp. R39</name>
    <dbReference type="NCBI Taxonomy" id="3238631"/>
    <lineage>
        <taxon>Bacteria</taxon>
        <taxon>Bacillati</taxon>
        <taxon>Actinomycetota</taxon>
        <taxon>Actinomycetes</taxon>
        <taxon>Kitasatosporales</taxon>
        <taxon>Streptomycetaceae</taxon>
        <taxon>Streptomyces</taxon>
    </lineage>
</organism>
<evidence type="ECO:0000256" key="1">
    <source>
        <dbReference type="ARBA" id="ARBA00004651"/>
    </source>
</evidence>
<keyword evidence="4" id="KW-1003">Cell membrane</keyword>
<keyword evidence="7 8" id="KW-0472">Membrane</keyword>
<evidence type="ECO:0000256" key="3">
    <source>
        <dbReference type="ARBA" id="ARBA00022448"/>
    </source>
</evidence>
<accession>A0AB39R3X4</accession>
<proteinExistence type="inferred from homology"/>
<dbReference type="PANTHER" id="PTHR46494">
    <property type="entry name" value="CORA FAMILY METAL ION TRANSPORTER (EUROFUNG)"/>
    <property type="match status" value="1"/>
</dbReference>
<gene>
    <name evidence="9" type="ORF">AB5J52_27085</name>
</gene>
<evidence type="ECO:0000313" key="9">
    <source>
        <dbReference type="EMBL" id="XDQ49652.1"/>
    </source>
</evidence>
<dbReference type="GO" id="GO:0005886">
    <property type="term" value="C:plasma membrane"/>
    <property type="evidence" value="ECO:0007669"/>
    <property type="project" value="UniProtKB-SubCell"/>
</dbReference>
<dbReference type="Gene3D" id="1.20.58.340">
    <property type="entry name" value="Magnesium transport protein CorA, transmembrane region"/>
    <property type="match status" value="2"/>
</dbReference>
<evidence type="ECO:0000256" key="4">
    <source>
        <dbReference type="ARBA" id="ARBA00022475"/>
    </source>
</evidence>
<dbReference type="InterPro" id="IPR002523">
    <property type="entry name" value="MgTranspt_CorA/ZnTranspt_ZntB"/>
</dbReference>
<dbReference type="GO" id="GO:0015087">
    <property type="term" value="F:cobalt ion transmembrane transporter activity"/>
    <property type="evidence" value="ECO:0007669"/>
    <property type="project" value="TreeGrafter"/>
</dbReference>
<feature type="transmembrane region" description="Helical" evidence="8">
    <location>
        <begin position="293"/>
        <end position="312"/>
    </location>
</feature>
<dbReference type="PANTHER" id="PTHR46494:SF1">
    <property type="entry name" value="CORA FAMILY METAL ION TRANSPORTER (EUROFUNG)"/>
    <property type="match status" value="1"/>
</dbReference>
<dbReference type="SUPFAM" id="SSF144083">
    <property type="entry name" value="Magnesium transport protein CorA, transmembrane region"/>
    <property type="match status" value="1"/>
</dbReference>
<evidence type="ECO:0000256" key="8">
    <source>
        <dbReference type="SAM" id="Phobius"/>
    </source>
</evidence>
<reference evidence="9" key="1">
    <citation type="submission" date="2024-07" db="EMBL/GenBank/DDBJ databases">
        <authorList>
            <person name="Yu S.T."/>
        </authorList>
    </citation>
    <scope>NUCLEOTIDE SEQUENCE</scope>
    <source>
        <strain evidence="9">R39</strain>
    </source>
</reference>
<dbReference type="InterPro" id="IPR045863">
    <property type="entry name" value="CorA_TM1_TM2"/>
</dbReference>
<dbReference type="RefSeq" id="WP_234534246.1">
    <property type="nucleotide sequence ID" value="NZ_CP163441.1"/>
</dbReference>
<dbReference type="AlphaFoldDB" id="A0AB39R3X4"/>
<dbReference type="SUPFAM" id="SSF143865">
    <property type="entry name" value="CorA soluble domain-like"/>
    <property type="match status" value="1"/>
</dbReference>
<evidence type="ECO:0000256" key="2">
    <source>
        <dbReference type="ARBA" id="ARBA00009765"/>
    </source>
</evidence>
<keyword evidence="5 8" id="KW-0812">Transmembrane</keyword>
<comment type="similarity">
    <text evidence="2">Belongs to the CorA metal ion transporter (MIT) (TC 1.A.35) family.</text>
</comment>
<dbReference type="GeneID" id="301464068"/>
<name>A0AB39R3X4_9ACTN</name>
<dbReference type="Pfam" id="PF01544">
    <property type="entry name" value="CorA"/>
    <property type="match status" value="1"/>
</dbReference>
<feature type="transmembrane region" description="Helical" evidence="8">
    <location>
        <begin position="259"/>
        <end position="281"/>
    </location>
</feature>
<dbReference type="EMBL" id="CP163441">
    <property type="protein sequence ID" value="XDQ49652.1"/>
    <property type="molecule type" value="Genomic_DNA"/>
</dbReference>
<dbReference type="GO" id="GO:0050897">
    <property type="term" value="F:cobalt ion binding"/>
    <property type="evidence" value="ECO:0007669"/>
    <property type="project" value="TreeGrafter"/>
</dbReference>
<evidence type="ECO:0000256" key="5">
    <source>
        <dbReference type="ARBA" id="ARBA00022692"/>
    </source>
</evidence>
<evidence type="ECO:0000256" key="7">
    <source>
        <dbReference type="ARBA" id="ARBA00023136"/>
    </source>
</evidence>
<protein>
    <submittedName>
        <fullName evidence="9">CorA family divalent cation transporter</fullName>
    </submittedName>
</protein>
<evidence type="ECO:0000256" key="6">
    <source>
        <dbReference type="ARBA" id="ARBA00022989"/>
    </source>
</evidence>
<sequence length="325" mass="36933">MIVTVVSVPDGGTTRVSVGEARRRLATDTFLLLDVELREQQGPAEEPVARSLGLPEEELEWFGRPEESARADYLGQVAGFVVPMVHDGEIAHVHALAGDRFLVLAHWGLRVALERHLAAQVRRERPADAVAMLFLLLQEALATFRRAAVAALIQVEELEDDMFERRRPEQFYLLSRLRRHSAVLHHSLLPYLQAVEEVITRRMMSRDFPEERQRLAREFQRTARLVLADIESLQDATRRAFASYGSLVAGEQNGVINRLAIVSVIFLPLSFLTGFFGMNFSFLTNRLETRDEFWLLAVGLQLVAVAASLFLLHRTGVWRRLRDED</sequence>
<comment type="subcellular location">
    <subcellularLocation>
        <location evidence="1">Cell membrane</location>
        <topology evidence="1">Multi-pass membrane protein</topology>
    </subcellularLocation>
</comment>
<dbReference type="GO" id="GO:0000287">
    <property type="term" value="F:magnesium ion binding"/>
    <property type="evidence" value="ECO:0007669"/>
    <property type="project" value="TreeGrafter"/>
</dbReference>
<dbReference type="GO" id="GO:0015095">
    <property type="term" value="F:magnesium ion transmembrane transporter activity"/>
    <property type="evidence" value="ECO:0007669"/>
    <property type="project" value="TreeGrafter"/>
</dbReference>
<keyword evidence="3" id="KW-0813">Transport</keyword>